<dbReference type="EMBL" id="SNZG01000029">
    <property type="protein sequence ID" value="TDR35736.1"/>
    <property type="molecule type" value="Genomic_DNA"/>
</dbReference>
<evidence type="ECO:0000313" key="2">
    <source>
        <dbReference type="EMBL" id="STX09935.1"/>
    </source>
</evidence>
<evidence type="ECO:0000313" key="5">
    <source>
        <dbReference type="Proteomes" id="UP000294641"/>
    </source>
</evidence>
<keyword evidence="1" id="KW-1133">Transmembrane helix</keyword>
<keyword evidence="5" id="KW-1185">Reference proteome</keyword>
<accession>A0A8B4QB90</accession>
<dbReference type="Proteomes" id="UP000294641">
    <property type="component" value="Unassembled WGS sequence"/>
</dbReference>
<dbReference type="RefSeq" id="WP_109350301.1">
    <property type="nucleotide sequence ID" value="NZ_BJUE01000025.1"/>
</dbReference>
<reference evidence="3 5" key="2">
    <citation type="submission" date="2019-03" db="EMBL/GenBank/DDBJ databases">
        <title>Genomic Encyclopedia of Type Strains, Phase IV (KMG-IV): sequencing the most valuable type-strain genomes for metagenomic binning, comparative biology and taxonomic classification.</title>
        <authorList>
            <person name="Goeker M."/>
        </authorList>
    </citation>
    <scope>NUCLEOTIDE SEQUENCE [LARGE SCALE GENOMIC DNA]</scope>
    <source>
        <strain evidence="3 5">DSM 20580</strain>
    </source>
</reference>
<reference evidence="2 4" key="1">
    <citation type="submission" date="2018-06" db="EMBL/GenBank/DDBJ databases">
        <authorList>
            <consortium name="Pathogen Informatics"/>
            <person name="Doyle S."/>
        </authorList>
    </citation>
    <scope>NUCLEOTIDE SEQUENCE [LARGE SCALE GENOMIC DNA]</scope>
    <source>
        <strain evidence="2 4">NCTC10597</strain>
    </source>
</reference>
<evidence type="ECO:0000256" key="1">
    <source>
        <dbReference type="SAM" id="Phobius"/>
    </source>
</evidence>
<evidence type="ECO:0000313" key="4">
    <source>
        <dbReference type="Proteomes" id="UP000254330"/>
    </source>
</evidence>
<organism evidence="2 4">
    <name type="scientific">Kurthia zopfii</name>
    <dbReference type="NCBI Taxonomy" id="1650"/>
    <lineage>
        <taxon>Bacteria</taxon>
        <taxon>Bacillati</taxon>
        <taxon>Bacillota</taxon>
        <taxon>Bacilli</taxon>
        <taxon>Bacillales</taxon>
        <taxon>Caryophanaceae</taxon>
        <taxon>Kurthia</taxon>
    </lineage>
</organism>
<gene>
    <name evidence="3" type="ORF">DFR61_1298</name>
    <name evidence="2" type="ORF">NCTC10597_01642</name>
</gene>
<protein>
    <submittedName>
        <fullName evidence="2">Uncharacterized conserved protein (Some members contain a von Willebrand factor type A (VWA) domain)</fullName>
    </submittedName>
    <submittedName>
        <fullName evidence="3">Uncharacterized protein DUF58</fullName>
    </submittedName>
</protein>
<dbReference type="PANTHER" id="PTHR34351:SF2">
    <property type="entry name" value="DUF58 DOMAIN-CONTAINING PROTEIN"/>
    <property type="match status" value="1"/>
</dbReference>
<dbReference type="PANTHER" id="PTHR34351">
    <property type="entry name" value="SLR1927 PROTEIN-RELATED"/>
    <property type="match status" value="1"/>
</dbReference>
<name>A0A8B4QB90_9BACL</name>
<evidence type="ECO:0000313" key="3">
    <source>
        <dbReference type="EMBL" id="TDR35736.1"/>
    </source>
</evidence>
<keyword evidence="1" id="KW-0812">Transmembrane</keyword>
<comment type="caution">
    <text evidence="2">The sequence shown here is derived from an EMBL/GenBank/DDBJ whole genome shotgun (WGS) entry which is preliminary data.</text>
</comment>
<keyword evidence="1" id="KW-0472">Membrane</keyword>
<sequence>MSKIIGILLLVVLAMMSTQPVFLFVLLLLVIVTVFSYMKRLIFRGKVELFSPTFIEGTRGENVEIQFSLKNKSWLPISNCVIHYKIKNTHFNKVEKGTIDTFVGARQEKLASQNLQFQEPGLLEIEVDFIKINGIIPFKYKIQANQAITIWPKVYPIESMLDFGISSRIDAESDQMRQVQSLSDESFGIRAYKMGDSLRQIHWKLSAKLDDLVVLEQHEQVNERIFLSLENCENQEDLNLLNEIYLSIANYFQQQQKNVFVCMDGNEGSLQDIDLKTLKLATLKGSSLKAMDDDSFALVVTKDESATSHTVISIRLVDEQPQAWAIRRNKMEEDLLKLGGQTFV</sequence>
<dbReference type="EMBL" id="UGNP01000001">
    <property type="protein sequence ID" value="STX09935.1"/>
    <property type="molecule type" value="Genomic_DNA"/>
</dbReference>
<dbReference type="AlphaFoldDB" id="A0A8B4QB90"/>
<dbReference type="Proteomes" id="UP000254330">
    <property type="component" value="Unassembled WGS sequence"/>
</dbReference>
<proteinExistence type="predicted"/>
<dbReference type="OrthoDB" id="140416at2"/>
<feature type="transmembrane region" description="Helical" evidence="1">
    <location>
        <begin position="6"/>
        <end position="37"/>
    </location>
</feature>